<proteinExistence type="predicted"/>
<dbReference type="AlphaFoldDB" id="A0A6V7Y868"/>
<sequence length="113" mass="12190">MLLSETPRFRFKEMLGIQSTILAAVILFILFLSSSFLPGRACVSTVPGGQPITCCPLLSQTISNSTQFADGILTFTYDNINCPTNVVMNCSEPDPTLQLNAAIVANSVNFLTI</sequence>
<protein>
    <submittedName>
        <fullName evidence="1">Uncharacterized protein</fullName>
    </submittedName>
</protein>
<organism evidence="1 2">
    <name type="scientific">Meloidogyne enterolobii</name>
    <name type="common">Root-knot nematode worm</name>
    <name type="synonym">Meloidogyne mayaguensis</name>
    <dbReference type="NCBI Taxonomy" id="390850"/>
    <lineage>
        <taxon>Eukaryota</taxon>
        <taxon>Metazoa</taxon>
        <taxon>Ecdysozoa</taxon>
        <taxon>Nematoda</taxon>
        <taxon>Chromadorea</taxon>
        <taxon>Rhabditida</taxon>
        <taxon>Tylenchina</taxon>
        <taxon>Tylenchomorpha</taxon>
        <taxon>Tylenchoidea</taxon>
        <taxon>Meloidogynidae</taxon>
        <taxon>Meloidogyninae</taxon>
        <taxon>Meloidogyne</taxon>
    </lineage>
</organism>
<dbReference type="OrthoDB" id="5851039at2759"/>
<reference evidence="1 2" key="1">
    <citation type="submission" date="2020-08" db="EMBL/GenBank/DDBJ databases">
        <authorList>
            <person name="Koutsovoulos G."/>
            <person name="Danchin GJ E."/>
        </authorList>
    </citation>
    <scope>NUCLEOTIDE SEQUENCE [LARGE SCALE GENOMIC DNA]</scope>
</reference>
<evidence type="ECO:0000313" key="1">
    <source>
        <dbReference type="EMBL" id="CAD2207694.1"/>
    </source>
</evidence>
<comment type="caution">
    <text evidence="1">The sequence shown here is derived from an EMBL/GenBank/DDBJ whole genome shotgun (WGS) entry which is preliminary data.</text>
</comment>
<accession>A0A6V7Y868</accession>
<name>A0A6V7Y868_MELEN</name>
<dbReference type="EMBL" id="CAJEWN010003461">
    <property type="protein sequence ID" value="CAD2207694.1"/>
    <property type="molecule type" value="Genomic_DNA"/>
</dbReference>
<dbReference type="Proteomes" id="UP000580250">
    <property type="component" value="Unassembled WGS sequence"/>
</dbReference>
<gene>
    <name evidence="1" type="ORF">MENT_LOCUS61659</name>
</gene>
<evidence type="ECO:0000313" key="2">
    <source>
        <dbReference type="Proteomes" id="UP000580250"/>
    </source>
</evidence>